<keyword evidence="1" id="KW-0812">Transmembrane</keyword>
<sequence>KGAIIDIRIKIIIPFWILKVIFLQFHTLGAFPHPPFPTSLATYEFFYILNKSRHQ</sequence>
<gene>
    <name evidence="2" type="ORF">S01H4_66922</name>
</gene>
<proteinExistence type="predicted"/>
<evidence type="ECO:0000256" key="1">
    <source>
        <dbReference type="SAM" id="Phobius"/>
    </source>
</evidence>
<feature type="non-terminal residue" evidence="2">
    <location>
        <position position="1"/>
    </location>
</feature>
<name>X1G693_9ZZZZ</name>
<reference evidence="2" key="1">
    <citation type="journal article" date="2014" name="Front. Microbiol.">
        <title>High frequency of phylogenetically diverse reductive dehalogenase-homologous genes in deep subseafloor sedimentary metagenomes.</title>
        <authorList>
            <person name="Kawai M."/>
            <person name="Futagami T."/>
            <person name="Toyoda A."/>
            <person name="Takaki Y."/>
            <person name="Nishi S."/>
            <person name="Hori S."/>
            <person name="Arai W."/>
            <person name="Tsubouchi T."/>
            <person name="Morono Y."/>
            <person name="Uchiyama I."/>
            <person name="Ito T."/>
            <person name="Fujiyama A."/>
            <person name="Inagaki F."/>
            <person name="Takami H."/>
        </authorList>
    </citation>
    <scope>NUCLEOTIDE SEQUENCE</scope>
    <source>
        <strain evidence="2">Expedition CK06-06</strain>
    </source>
</reference>
<comment type="caution">
    <text evidence="2">The sequence shown here is derived from an EMBL/GenBank/DDBJ whole genome shotgun (WGS) entry which is preliminary data.</text>
</comment>
<evidence type="ECO:0000313" key="2">
    <source>
        <dbReference type="EMBL" id="GAH28493.1"/>
    </source>
</evidence>
<keyword evidence="1" id="KW-1133">Transmembrane helix</keyword>
<dbReference type="AlphaFoldDB" id="X1G693"/>
<keyword evidence="1" id="KW-0472">Membrane</keyword>
<feature type="non-terminal residue" evidence="2">
    <location>
        <position position="55"/>
    </location>
</feature>
<organism evidence="2">
    <name type="scientific">marine sediment metagenome</name>
    <dbReference type="NCBI Taxonomy" id="412755"/>
    <lineage>
        <taxon>unclassified sequences</taxon>
        <taxon>metagenomes</taxon>
        <taxon>ecological metagenomes</taxon>
    </lineage>
</organism>
<feature type="transmembrane region" description="Helical" evidence="1">
    <location>
        <begin position="12"/>
        <end position="31"/>
    </location>
</feature>
<protein>
    <submittedName>
        <fullName evidence="2">Uncharacterized protein</fullName>
    </submittedName>
</protein>
<accession>X1G693</accession>
<dbReference type="EMBL" id="BART01041732">
    <property type="protein sequence ID" value="GAH28493.1"/>
    <property type="molecule type" value="Genomic_DNA"/>
</dbReference>